<accession>A0ABU3A4F4</accession>
<dbReference type="EMBL" id="JAVRIF010000011">
    <property type="protein sequence ID" value="MDT0605059.1"/>
    <property type="molecule type" value="Genomic_DNA"/>
</dbReference>
<reference evidence="2 3" key="1">
    <citation type="submission" date="2023-09" db="EMBL/GenBank/DDBJ databases">
        <authorList>
            <person name="Rey-Velasco X."/>
        </authorList>
    </citation>
    <scope>NUCLEOTIDE SEQUENCE [LARGE SCALE GENOMIC DNA]</scope>
    <source>
        <strain evidence="2 3">W431</strain>
    </source>
</reference>
<protein>
    <submittedName>
        <fullName evidence="2">Paraquat-inducible protein A</fullName>
    </submittedName>
</protein>
<dbReference type="Proteomes" id="UP001266357">
    <property type="component" value="Unassembled WGS sequence"/>
</dbReference>
<feature type="transmembrane region" description="Helical" evidence="1">
    <location>
        <begin position="105"/>
        <end position="127"/>
    </location>
</feature>
<name>A0ABU3A4F4_9GAMM</name>
<comment type="caution">
    <text evidence="2">The sequence shown here is derived from an EMBL/GenBank/DDBJ whole genome shotgun (WGS) entry which is preliminary data.</text>
</comment>
<sequence>MLRKHLGFILNLAAIGLFIPGIYLPMFNLNMAVTAQIANGNLTSEIVNKELSLLNTINELWQDERILVAALIFLFSIAIPVLKTALITLSYFLKNIHLAKKLVAFVNFIGKWSMADVFVIAIFLAVLSTNHAETATQQTIAVFGFKINLILSSETLSHVGTGFYYFLSYCLLSMIGTQLSLSALKQLKPALKLNDENQQQSSLNT</sequence>
<organism evidence="2 3">
    <name type="scientific">Thalassotalea castellviae</name>
    <dbReference type="NCBI Taxonomy" id="3075612"/>
    <lineage>
        <taxon>Bacteria</taxon>
        <taxon>Pseudomonadati</taxon>
        <taxon>Pseudomonadota</taxon>
        <taxon>Gammaproteobacteria</taxon>
        <taxon>Alteromonadales</taxon>
        <taxon>Colwelliaceae</taxon>
        <taxon>Thalassotalea</taxon>
    </lineage>
</organism>
<evidence type="ECO:0000313" key="3">
    <source>
        <dbReference type="Proteomes" id="UP001266357"/>
    </source>
</evidence>
<keyword evidence="1" id="KW-0472">Membrane</keyword>
<dbReference type="RefSeq" id="WP_311584176.1">
    <property type="nucleotide sequence ID" value="NZ_JAVRIF010000011.1"/>
</dbReference>
<proteinExistence type="predicted"/>
<gene>
    <name evidence="2" type="ORF">RM573_15755</name>
</gene>
<feature type="transmembrane region" description="Helical" evidence="1">
    <location>
        <begin position="7"/>
        <end position="26"/>
    </location>
</feature>
<evidence type="ECO:0000256" key="1">
    <source>
        <dbReference type="SAM" id="Phobius"/>
    </source>
</evidence>
<dbReference type="Pfam" id="PF04403">
    <property type="entry name" value="PqiA"/>
    <property type="match status" value="1"/>
</dbReference>
<feature type="transmembrane region" description="Helical" evidence="1">
    <location>
        <begin position="163"/>
        <end position="184"/>
    </location>
</feature>
<evidence type="ECO:0000313" key="2">
    <source>
        <dbReference type="EMBL" id="MDT0605059.1"/>
    </source>
</evidence>
<keyword evidence="1" id="KW-1133">Transmembrane helix</keyword>
<keyword evidence="3" id="KW-1185">Reference proteome</keyword>
<feature type="transmembrane region" description="Helical" evidence="1">
    <location>
        <begin position="66"/>
        <end position="93"/>
    </location>
</feature>
<keyword evidence="1" id="KW-0812">Transmembrane</keyword>
<dbReference type="InterPro" id="IPR007498">
    <property type="entry name" value="PqiA-like"/>
</dbReference>